<dbReference type="PANTHER" id="PTHR32235:SF1">
    <property type="entry name" value="NON-HOMOLOGOUS END-JOINING FACTOR 1"/>
    <property type="match status" value="1"/>
</dbReference>
<dbReference type="GO" id="GO:0032807">
    <property type="term" value="C:DNA ligase IV complex"/>
    <property type="evidence" value="ECO:0007669"/>
    <property type="project" value="TreeGrafter"/>
</dbReference>
<comment type="similarity">
    <text evidence="6">Belongs to the XRCC4-XLF family. XLF subfamily.</text>
</comment>
<dbReference type="Proteomes" id="UP000256328">
    <property type="component" value="Unassembled WGS sequence"/>
</dbReference>
<keyword evidence="12" id="KW-1185">Reference proteome</keyword>
<feature type="compositionally biased region" description="Acidic residues" evidence="8">
    <location>
        <begin position="374"/>
        <end position="385"/>
    </location>
</feature>
<feature type="domain" description="XLF-like coiled-coil region" evidence="10">
    <location>
        <begin position="133"/>
        <end position="185"/>
    </location>
</feature>
<protein>
    <recommendedName>
        <fullName evidence="7">Non-homologous end-joining factor 1</fullName>
    </recommendedName>
</protein>
<proteinExistence type="inferred from homology"/>
<comment type="caution">
    <text evidence="11">The sequence shown here is derived from an EMBL/GenBank/DDBJ whole genome shotgun (WGS) entry which is preliminary data.</text>
</comment>
<dbReference type="InterPro" id="IPR052287">
    <property type="entry name" value="NHEJ_factor"/>
</dbReference>
<keyword evidence="2" id="KW-0227">DNA damage</keyword>
<feature type="compositionally biased region" description="Polar residues" evidence="8">
    <location>
        <begin position="388"/>
        <end position="419"/>
    </location>
</feature>
<feature type="compositionally biased region" description="Basic and acidic residues" evidence="8">
    <location>
        <begin position="554"/>
        <end position="563"/>
    </location>
</feature>
<dbReference type="EMBL" id="PDLN01000009">
    <property type="protein sequence ID" value="RDW76018.1"/>
    <property type="molecule type" value="Genomic_DNA"/>
</dbReference>
<dbReference type="InterPro" id="IPR053829">
    <property type="entry name" value="XLF-like_CC"/>
</dbReference>
<keyword evidence="5" id="KW-0539">Nucleus</keyword>
<dbReference type="Pfam" id="PF21928">
    <property type="entry name" value="XLF_CC"/>
    <property type="match status" value="1"/>
</dbReference>
<evidence type="ECO:0000256" key="5">
    <source>
        <dbReference type="ARBA" id="ARBA00023242"/>
    </source>
</evidence>
<keyword evidence="4" id="KW-0234">DNA repair</keyword>
<evidence type="ECO:0000256" key="4">
    <source>
        <dbReference type="ARBA" id="ARBA00023204"/>
    </source>
</evidence>
<feature type="compositionally biased region" description="Basic and acidic residues" evidence="8">
    <location>
        <begin position="439"/>
        <end position="449"/>
    </location>
</feature>
<dbReference type="Gene3D" id="2.170.210.10">
    <property type="entry name" value="DNA double-strand break repair and VJ recombination XRCC4, N-terminal"/>
    <property type="match status" value="1"/>
</dbReference>
<dbReference type="GO" id="GO:0006303">
    <property type="term" value="P:double-strand break repair via nonhomologous end joining"/>
    <property type="evidence" value="ECO:0007669"/>
    <property type="project" value="UniProtKB-ARBA"/>
</dbReference>
<feature type="domain" description="XLF-like N-terminal" evidence="9">
    <location>
        <begin position="5"/>
        <end position="130"/>
    </location>
</feature>
<evidence type="ECO:0000256" key="2">
    <source>
        <dbReference type="ARBA" id="ARBA00022763"/>
    </source>
</evidence>
<evidence type="ECO:0000256" key="1">
    <source>
        <dbReference type="ARBA" id="ARBA00004123"/>
    </source>
</evidence>
<dbReference type="AlphaFoldDB" id="A0A3D8RPZ2"/>
<keyword evidence="3" id="KW-0238">DNA-binding</keyword>
<evidence type="ECO:0000256" key="7">
    <source>
        <dbReference type="ARBA" id="ARBA00044529"/>
    </source>
</evidence>
<organism evidence="11 12">
    <name type="scientific">Coleophoma crateriformis</name>
    <dbReference type="NCBI Taxonomy" id="565419"/>
    <lineage>
        <taxon>Eukaryota</taxon>
        <taxon>Fungi</taxon>
        <taxon>Dikarya</taxon>
        <taxon>Ascomycota</taxon>
        <taxon>Pezizomycotina</taxon>
        <taxon>Leotiomycetes</taxon>
        <taxon>Helotiales</taxon>
        <taxon>Dermateaceae</taxon>
        <taxon>Coleophoma</taxon>
    </lineage>
</organism>
<dbReference type="InterPro" id="IPR038051">
    <property type="entry name" value="XRCC4-like_N_sf"/>
</dbReference>
<comment type="subcellular location">
    <subcellularLocation>
        <location evidence="1">Nucleus</location>
    </subcellularLocation>
</comment>
<reference evidence="11 12" key="1">
    <citation type="journal article" date="2018" name="IMA Fungus">
        <title>IMA Genome-F 9: Draft genome sequence of Annulohypoxylon stygium, Aspergillus mulundensis, Berkeleyomyces basicola (syn. Thielaviopsis basicola), Ceratocystis smalleyi, two Cercospora beticola strains, Coleophoma cylindrospora, Fusarium fracticaudum, Phialophora cf. hyalina, and Morchella septimelata.</title>
        <authorList>
            <person name="Wingfield B.D."/>
            <person name="Bills G.F."/>
            <person name="Dong Y."/>
            <person name="Huang W."/>
            <person name="Nel W.J."/>
            <person name="Swalarsk-Parry B.S."/>
            <person name="Vaghefi N."/>
            <person name="Wilken P.M."/>
            <person name="An Z."/>
            <person name="de Beer Z.W."/>
            <person name="De Vos L."/>
            <person name="Chen L."/>
            <person name="Duong T.A."/>
            <person name="Gao Y."/>
            <person name="Hammerbacher A."/>
            <person name="Kikkert J.R."/>
            <person name="Li Y."/>
            <person name="Li H."/>
            <person name="Li K."/>
            <person name="Li Q."/>
            <person name="Liu X."/>
            <person name="Ma X."/>
            <person name="Naidoo K."/>
            <person name="Pethybridge S.J."/>
            <person name="Sun J."/>
            <person name="Steenkamp E.T."/>
            <person name="van der Nest M.A."/>
            <person name="van Wyk S."/>
            <person name="Wingfield M.J."/>
            <person name="Xiong C."/>
            <person name="Yue Q."/>
            <person name="Zhang X."/>
        </authorList>
    </citation>
    <scope>NUCLEOTIDE SEQUENCE [LARGE SCALE GENOMIC DNA]</scope>
    <source>
        <strain evidence="11 12">BP5796</strain>
    </source>
</reference>
<dbReference type="CDD" id="cd22285">
    <property type="entry name" value="HD_XLF_N"/>
    <property type="match status" value="1"/>
</dbReference>
<name>A0A3D8RPZ2_9HELO</name>
<feature type="region of interest" description="Disordered" evidence="8">
    <location>
        <begin position="279"/>
        <end position="525"/>
    </location>
</feature>
<evidence type="ECO:0000259" key="9">
    <source>
        <dbReference type="Pfam" id="PF09302"/>
    </source>
</evidence>
<dbReference type="PANTHER" id="PTHR32235">
    <property type="entry name" value="NON-HOMOLOGOUS END-JOINING FACTOR 1"/>
    <property type="match status" value="1"/>
</dbReference>
<evidence type="ECO:0000256" key="8">
    <source>
        <dbReference type="SAM" id="MobiDB-lite"/>
    </source>
</evidence>
<evidence type="ECO:0000259" key="10">
    <source>
        <dbReference type="Pfam" id="PF21928"/>
    </source>
</evidence>
<evidence type="ECO:0000313" key="11">
    <source>
        <dbReference type="EMBL" id="RDW76018.1"/>
    </source>
</evidence>
<feature type="compositionally biased region" description="Basic and acidic residues" evidence="8">
    <location>
        <begin position="583"/>
        <end position="593"/>
    </location>
</feature>
<feature type="region of interest" description="Disordered" evidence="8">
    <location>
        <begin position="540"/>
        <end position="632"/>
    </location>
</feature>
<sequence length="632" mass="69335">MVLTWRPLFFPRSDENTVPTLLISTEFSSTSYNILLTDLTYIWGESLSQSAIACRTRDEGTVIELDDEGEDENLQPFLQRIKGATDGRDGTTLTLTVAIGDVQHAAPALSLRVTAEMEGLGTLEWPIKLSCMPQHSLASELLLPVIQAQHTLKKEEASLLEMLREKDHVIQKLVDKLEAQGADLGQVFPGAAGKSGRKSTRAWAEERIKGLAPFDAKTWRKDTSFGTAKDVNSLVVDVFEDNSSPNSPAVRGENITFVKHWWSGNSNSFHVSVKKAAVNNQASRSAVTRSWSPDEKENDDIDDFQVQATPPGKFSKDGAIDKILGSSDDDDLDVPSQAVPDSFPKPPSPVFKPKAVKVGGLRKRPAPRRRGNPFEDEDTETEGESEPSKQPVSDIQPPVEQQSMVLDSSASWVQKTSHGAESGVEELDDKDQITESDAEPPKKSIEISKKAASRPQKAFTRKVPQSETESEDGPSPPPMKLPAKKVKGKLGGLKKKDVSSSDEAGSVKETNLPARAATKKLGGLRKNATVVENEAEIAKPRLGGLQRKSTPLNDDMKREESPRKLGGLRKKTLSPVSDGEQDVVDRGRGKIKDVTPPPRETSEERADRKRGELKRELEEKAIKAPVKKKRKF</sequence>
<feature type="compositionally biased region" description="Acidic residues" evidence="8">
    <location>
        <begin position="423"/>
        <end position="438"/>
    </location>
</feature>
<dbReference type="InterPro" id="IPR015381">
    <property type="entry name" value="XLF-like_N"/>
</dbReference>
<feature type="compositionally biased region" description="Basic residues" evidence="8">
    <location>
        <begin position="360"/>
        <end position="371"/>
    </location>
</feature>
<dbReference type="OrthoDB" id="2155935at2759"/>
<gene>
    <name evidence="11" type="ORF">BP5796_06839</name>
</gene>
<dbReference type="Pfam" id="PF09302">
    <property type="entry name" value="XLF"/>
    <property type="match status" value="1"/>
</dbReference>
<evidence type="ECO:0000313" key="12">
    <source>
        <dbReference type="Proteomes" id="UP000256328"/>
    </source>
</evidence>
<feature type="compositionally biased region" description="Basic and acidic residues" evidence="8">
    <location>
        <begin position="600"/>
        <end position="622"/>
    </location>
</feature>
<feature type="compositionally biased region" description="Polar residues" evidence="8">
    <location>
        <begin position="279"/>
        <end position="291"/>
    </location>
</feature>
<dbReference type="GO" id="GO:0045027">
    <property type="term" value="F:DNA end binding"/>
    <property type="evidence" value="ECO:0007669"/>
    <property type="project" value="TreeGrafter"/>
</dbReference>
<accession>A0A3D8RPZ2</accession>
<evidence type="ECO:0000256" key="6">
    <source>
        <dbReference type="ARBA" id="ARBA00025747"/>
    </source>
</evidence>
<evidence type="ECO:0000256" key="3">
    <source>
        <dbReference type="ARBA" id="ARBA00023125"/>
    </source>
</evidence>